<evidence type="ECO:0000256" key="7">
    <source>
        <dbReference type="SAM" id="Coils"/>
    </source>
</evidence>
<keyword evidence="8" id="KW-1133">Transmembrane helix</keyword>
<dbReference type="InterPro" id="IPR051476">
    <property type="entry name" value="Bac_ResReg_Asp_Phosphatase"/>
</dbReference>
<evidence type="ECO:0000313" key="11">
    <source>
        <dbReference type="Proteomes" id="UP001319080"/>
    </source>
</evidence>
<dbReference type="RefSeq" id="WP_254082520.1">
    <property type="nucleotide sequence ID" value="NZ_JAHESE010000001.1"/>
</dbReference>
<dbReference type="PANTHER" id="PTHR46630">
    <property type="entry name" value="TETRATRICOPEPTIDE REPEAT PROTEIN 29"/>
    <property type="match status" value="1"/>
</dbReference>
<evidence type="ECO:0000256" key="3">
    <source>
        <dbReference type="ARBA" id="ARBA00022737"/>
    </source>
</evidence>
<comment type="similarity">
    <text evidence="5">Belongs to the Rap family.</text>
</comment>
<feature type="repeat" description="TPR" evidence="6">
    <location>
        <begin position="248"/>
        <end position="281"/>
    </location>
</feature>
<keyword evidence="3" id="KW-0677">Repeat</keyword>
<dbReference type="Proteomes" id="UP001319080">
    <property type="component" value="Unassembled WGS sequence"/>
</dbReference>
<feature type="signal peptide" evidence="9">
    <location>
        <begin position="1"/>
        <end position="21"/>
    </location>
</feature>
<dbReference type="AlphaFoldDB" id="A0AAP2DVD2"/>
<keyword evidence="2" id="KW-0963">Cytoplasm</keyword>
<evidence type="ECO:0000256" key="2">
    <source>
        <dbReference type="ARBA" id="ARBA00022490"/>
    </source>
</evidence>
<evidence type="ECO:0000256" key="4">
    <source>
        <dbReference type="ARBA" id="ARBA00022803"/>
    </source>
</evidence>
<dbReference type="EMBL" id="JAHESE010000001">
    <property type="protein sequence ID" value="MBT1706938.1"/>
    <property type="molecule type" value="Genomic_DNA"/>
</dbReference>
<proteinExistence type="inferred from homology"/>
<feature type="chain" id="PRO_5042899599" description="Tetratricopeptide repeat protein" evidence="9">
    <location>
        <begin position="22"/>
        <end position="600"/>
    </location>
</feature>
<dbReference type="InterPro" id="IPR011990">
    <property type="entry name" value="TPR-like_helical_dom_sf"/>
</dbReference>
<evidence type="ECO:0000256" key="1">
    <source>
        <dbReference type="ARBA" id="ARBA00004496"/>
    </source>
</evidence>
<keyword evidence="11" id="KW-1185">Reference proteome</keyword>
<evidence type="ECO:0000256" key="9">
    <source>
        <dbReference type="SAM" id="SignalP"/>
    </source>
</evidence>
<accession>A0AAP2DVD2</accession>
<evidence type="ECO:0000256" key="5">
    <source>
        <dbReference type="ARBA" id="ARBA00038253"/>
    </source>
</evidence>
<comment type="caution">
    <text evidence="10">The sequence shown here is derived from an EMBL/GenBank/DDBJ whole genome shotgun (WGS) entry which is preliminary data.</text>
</comment>
<dbReference type="GO" id="GO:0005737">
    <property type="term" value="C:cytoplasm"/>
    <property type="evidence" value="ECO:0007669"/>
    <property type="project" value="UniProtKB-SubCell"/>
</dbReference>
<name>A0AAP2DVD2_9BACT</name>
<feature type="transmembrane region" description="Helical" evidence="8">
    <location>
        <begin position="481"/>
        <end position="501"/>
    </location>
</feature>
<dbReference type="Pfam" id="PF13181">
    <property type="entry name" value="TPR_8"/>
    <property type="match status" value="3"/>
</dbReference>
<keyword evidence="8" id="KW-0472">Membrane</keyword>
<keyword evidence="9" id="KW-0732">Signal</keyword>
<comment type="subcellular location">
    <subcellularLocation>
        <location evidence="1">Cytoplasm</location>
    </subcellularLocation>
</comment>
<keyword evidence="8" id="KW-0812">Transmembrane</keyword>
<feature type="transmembrane region" description="Helical" evidence="8">
    <location>
        <begin position="508"/>
        <end position="527"/>
    </location>
</feature>
<protein>
    <recommendedName>
        <fullName evidence="12">Tetratricopeptide repeat protein</fullName>
    </recommendedName>
</protein>
<dbReference type="PROSITE" id="PS50005">
    <property type="entry name" value="TPR"/>
    <property type="match status" value="1"/>
</dbReference>
<sequence length="600" mass="69108">MKTRSLLSAILFFLFATAALAQDNGYIDSLKRDLELAKTDAVRLATLKELSGLYMVLDAAQADRYALQMLQLAEQTRDRKLMVHVLLLDAQRYFSVGAGNRDQAAKALVSAEKALALAKTSNLEGSQAEAYVVLARIARNNGETDKALNYSNLALSLAATTEDDSLRVICLGSLGDTYLAKKERLLAFRQYLQALSIAEALGHYEPLQLSYYNMADFYHSLDDYEKSKDYLFKIHALTLRYRKPLDRLLLYRQIGMVYMRAKQYDIAMEYHERVLALSDSIHFSVTRVNGYISILEQYLQSGQTEKALAYFKATPDLTTFMKRANLEFIIFQTYGFAYAKLGRYDSAQYFYTKAEPLAEARANTSNLYNFYLHLVQLYKDLKKYDKSLVYLQKAYRIGERSGNLEMKQEVSQELDSVYQRMGDFKNAYFYNQRYHQYTDSLKLLATEKDLMLLEVADETKRREREELKAAEALHDRHNLQYMGITVAIAAVFIVLVMLGIFRVSKATIKILGFFAFIFLFEFIILIADNQIHHATHGEPWKIMLIKIVLISILLPLHHYLEEKVIHYLTSHRLLESKESLMSKFRSKEHTETDTEAEAHS</sequence>
<evidence type="ECO:0008006" key="12">
    <source>
        <dbReference type="Google" id="ProtNLM"/>
    </source>
</evidence>
<dbReference type="InterPro" id="IPR019734">
    <property type="entry name" value="TPR_rpt"/>
</dbReference>
<keyword evidence="7" id="KW-0175">Coiled coil</keyword>
<keyword evidence="4 6" id="KW-0802">TPR repeat</keyword>
<dbReference type="Gene3D" id="1.25.40.10">
    <property type="entry name" value="Tetratricopeptide repeat domain"/>
    <property type="match status" value="2"/>
</dbReference>
<dbReference type="PANTHER" id="PTHR46630:SF1">
    <property type="entry name" value="TETRATRICOPEPTIDE REPEAT PROTEIN 29"/>
    <property type="match status" value="1"/>
</dbReference>
<dbReference type="SUPFAM" id="SSF48452">
    <property type="entry name" value="TPR-like"/>
    <property type="match status" value="2"/>
</dbReference>
<reference evidence="10 11" key="1">
    <citation type="submission" date="2021-05" db="EMBL/GenBank/DDBJ databases">
        <title>A Polyphasic approach of four new species of the genus Ohtaekwangia: Ohtaekwangia histidinii sp. nov., Ohtaekwangia cretensis sp. nov., Ohtaekwangia indiensis sp. nov., Ohtaekwangia reichenbachii sp. nov. from diverse environment.</title>
        <authorList>
            <person name="Octaviana S."/>
        </authorList>
    </citation>
    <scope>NUCLEOTIDE SEQUENCE [LARGE SCALE GENOMIC DNA]</scope>
    <source>
        <strain evidence="10 11">PWU5</strain>
    </source>
</reference>
<organism evidence="10 11">
    <name type="scientific">Dawidia cretensis</name>
    <dbReference type="NCBI Taxonomy" id="2782350"/>
    <lineage>
        <taxon>Bacteria</taxon>
        <taxon>Pseudomonadati</taxon>
        <taxon>Bacteroidota</taxon>
        <taxon>Cytophagia</taxon>
        <taxon>Cytophagales</taxon>
        <taxon>Chryseotaleaceae</taxon>
        <taxon>Dawidia</taxon>
    </lineage>
</organism>
<evidence type="ECO:0000256" key="6">
    <source>
        <dbReference type="PROSITE-ProRule" id="PRU00339"/>
    </source>
</evidence>
<dbReference type="SMART" id="SM00028">
    <property type="entry name" value="TPR"/>
    <property type="match status" value="6"/>
</dbReference>
<feature type="coiled-coil region" evidence="7">
    <location>
        <begin position="453"/>
        <end position="480"/>
    </location>
</feature>
<evidence type="ECO:0000256" key="8">
    <source>
        <dbReference type="SAM" id="Phobius"/>
    </source>
</evidence>
<feature type="transmembrane region" description="Helical" evidence="8">
    <location>
        <begin position="539"/>
        <end position="560"/>
    </location>
</feature>
<evidence type="ECO:0000313" key="10">
    <source>
        <dbReference type="EMBL" id="MBT1706938.1"/>
    </source>
</evidence>
<gene>
    <name evidence="10" type="ORF">KK062_01815</name>
</gene>